<comment type="similarity">
    <text evidence="6">Belongs to the radical SAM superfamily. Anaerobic sulfatase-maturating enzyme family.</text>
</comment>
<feature type="domain" description="Radical SAM core" evidence="7">
    <location>
        <begin position="37"/>
        <end position="196"/>
    </location>
</feature>
<evidence type="ECO:0000256" key="6">
    <source>
        <dbReference type="ARBA" id="ARBA00023601"/>
    </source>
</evidence>
<evidence type="ECO:0000313" key="8">
    <source>
        <dbReference type="EMBL" id="KAB5608129.1"/>
    </source>
</evidence>
<evidence type="ECO:0000256" key="2">
    <source>
        <dbReference type="ARBA" id="ARBA00022691"/>
    </source>
</evidence>
<dbReference type="SFLD" id="SFLDS00029">
    <property type="entry name" value="Radical_SAM"/>
    <property type="match status" value="1"/>
</dbReference>
<protein>
    <submittedName>
        <fullName evidence="8">Radical SAM protein</fullName>
    </submittedName>
</protein>
<dbReference type="CDD" id="cd01335">
    <property type="entry name" value="Radical_SAM"/>
    <property type="match status" value="1"/>
</dbReference>
<sequence>MQFRDKKNYAIFNDIIKKRSNNQSCGNYCLDPCMLVMNISEGCNLTCPYCFAKAGKYSHEKPLWMTEDVAYRSTEIAIHDYPNIANIKLFGGEPFMNVRAIRGVVRAVEESGRKITVGCVTNMTIYSPVLVDLIRRVNMRITFSVDGPQEIHDNSRRYTNGRGSFAVIERNVSKYREQGINPRAVECVYTPLHYQSGLSMEELVDCLAQHFCVEQVILTPMRGRFTSSQRLQEQEFANIVRNETQKLFRHCVTSHDPVKLGCIHDAMRILFAPNDSHLWCGLGQDMITVAADGAVYPCYTLLSNREQWRMADSIDDLNQTNVPRHIVEKLTGASPLLTRQCDSCVLRTVCRGCPGGSVATDGEYTGVSPVSCAYAIGAVEGLIEGWRDRLSAVA</sequence>
<dbReference type="NCBIfam" id="TIGR04085">
    <property type="entry name" value="rSAM_more_4Fe4S"/>
    <property type="match status" value="1"/>
</dbReference>
<dbReference type="SFLD" id="SFLDG01384">
    <property type="entry name" value="thioether_bond_formation_requi"/>
    <property type="match status" value="1"/>
</dbReference>
<gene>
    <name evidence="8" type="ORF">EHS19_01995</name>
</gene>
<accession>A0A5N5RME4</accession>
<dbReference type="SFLD" id="SFLDG01386">
    <property type="entry name" value="main_SPASM_domain-containing"/>
    <property type="match status" value="1"/>
</dbReference>
<dbReference type="InterPro" id="IPR007197">
    <property type="entry name" value="rSAM"/>
</dbReference>
<dbReference type="OrthoDB" id="9782387at2"/>
<dbReference type="SUPFAM" id="SSF102114">
    <property type="entry name" value="Radical SAM enzymes"/>
    <property type="match status" value="1"/>
</dbReference>
<dbReference type="Proteomes" id="UP000326336">
    <property type="component" value="Unassembled WGS sequence"/>
</dbReference>
<keyword evidence="4" id="KW-0408">Iron</keyword>
<dbReference type="EMBL" id="RQSP01000004">
    <property type="protein sequence ID" value="KAB5608129.1"/>
    <property type="molecule type" value="Genomic_DNA"/>
</dbReference>
<evidence type="ECO:0000256" key="5">
    <source>
        <dbReference type="ARBA" id="ARBA00023014"/>
    </source>
</evidence>
<dbReference type="InterPro" id="IPR058240">
    <property type="entry name" value="rSAM_sf"/>
</dbReference>
<dbReference type="InterPro" id="IPR023885">
    <property type="entry name" value="4Fe4S-binding_SPASM_dom"/>
</dbReference>
<dbReference type="PANTHER" id="PTHR43273:SF3">
    <property type="entry name" value="ANAEROBIC SULFATASE-MATURATING ENZYME HOMOLOG ASLB-RELATED"/>
    <property type="match status" value="1"/>
</dbReference>
<dbReference type="AlphaFoldDB" id="A0A5N5RME4"/>
<keyword evidence="9" id="KW-1185">Reference proteome</keyword>
<evidence type="ECO:0000256" key="1">
    <source>
        <dbReference type="ARBA" id="ARBA00001966"/>
    </source>
</evidence>
<dbReference type="InterPro" id="IPR023867">
    <property type="entry name" value="Sulphatase_maturase_rSAM"/>
</dbReference>
<comment type="caution">
    <text evidence="8">The sequence shown here is derived from an EMBL/GenBank/DDBJ whole genome shotgun (WGS) entry which is preliminary data.</text>
</comment>
<dbReference type="RefSeq" id="WP_151916150.1">
    <property type="nucleotide sequence ID" value="NZ_RQSP01000004.1"/>
</dbReference>
<dbReference type="GO" id="GO:0046872">
    <property type="term" value="F:metal ion binding"/>
    <property type="evidence" value="ECO:0007669"/>
    <property type="project" value="UniProtKB-KW"/>
</dbReference>
<evidence type="ECO:0000256" key="3">
    <source>
        <dbReference type="ARBA" id="ARBA00022723"/>
    </source>
</evidence>
<name>A0A5N5RME4_9BIFI</name>
<evidence type="ECO:0000313" key="9">
    <source>
        <dbReference type="Proteomes" id="UP000326336"/>
    </source>
</evidence>
<evidence type="ECO:0000259" key="7">
    <source>
        <dbReference type="Pfam" id="PF04055"/>
    </source>
</evidence>
<dbReference type="GO" id="GO:0016491">
    <property type="term" value="F:oxidoreductase activity"/>
    <property type="evidence" value="ECO:0007669"/>
    <property type="project" value="InterPro"/>
</dbReference>
<evidence type="ECO:0000256" key="4">
    <source>
        <dbReference type="ARBA" id="ARBA00023004"/>
    </source>
</evidence>
<dbReference type="GO" id="GO:0051536">
    <property type="term" value="F:iron-sulfur cluster binding"/>
    <property type="evidence" value="ECO:0007669"/>
    <property type="project" value="UniProtKB-KW"/>
</dbReference>
<proteinExistence type="inferred from homology"/>
<keyword evidence="3" id="KW-0479">Metal-binding</keyword>
<reference evidence="8 9" key="1">
    <citation type="journal article" date="2019" name="Int. J. Syst. Evol. Microbiol.">
        <title>Bifidobacterium jacchi sp. nov., isolated from the faeces of a baby common marmoset (Callithrix jacchus).</title>
        <authorList>
            <person name="Modesto M."/>
            <person name="Watanabe K."/>
            <person name="Arita M."/>
            <person name="Satti M."/>
            <person name="Oki K."/>
            <person name="Sciavilla P."/>
            <person name="Patavino C."/>
            <person name="Camma C."/>
            <person name="Michelini S."/>
            <person name="Sgorbati B."/>
            <person name="Mattarelli P."/>
        </authorList>
    </citation>
    <scope>NUCLEOTIDE SEQUENCE [LARGE SCALE GENOMIC DNA]</scope>
    <source>
        <strain evidence="8 9">MRM 9.3</strain>
    </source>
</reference>
<comment type="cofactor">
    <cofactor evidence="1">
        <name>[4Fe-4S] cluster</name>
        <dbReference type="ChEBI" id="CHEBI:49883"/>
    </cofactor>
</comment>
<dbReference type="Gene3D" id="3.20.20.70">
    <property type="entry name" value="Aldolase class I"/>
    <property type="match status" value="1"/>
</dbReference>
<keyword evidence="5" id="KW-0411">Iron-sulfur</keyword>
<dbReference type="SFLD" id="SFLDG01067">
    <property type="entry name" value="SPASM/twitch_domain_containing"/>
    <property type="match status" value="1"/>
</dbReference>
<dbReference type="PANTHER" id="PTHR43273">
    <property type="entry name" value="ANAEROBIC SULFATASE-MATURATING ENZYME HOMOLOG ASLB-RELATED"/>
    <property type="match status" value="1"/>
</dbReference>
<keyword evidence="2" id="KW-0949">S-adenosyl-L-methionine</keyword>
<dbReference type="InterPro" id="IPR013785">
    <property type="entry name" value="Aldolase_TIM"/>
</dbReference>
<dbReference type="Pfam" id="PF04055">
    <property type="entry name" value="Radical_SAM"/>
    <property type="match status" value="1"/>
</dbReference>
<organism evidence="8 9">
    <name type="scientific">Bifidobacterium jacchi</name>
    <dbReference type="NCBI Taxonomy" id="2490545"/>
    <lineage>
        <taxon>Bacteria</taxon>
        <taxon>Bacillati</taxon>
        <taxon>Actinomycetota</taxon>
        <taxon>Actinomycetes</taxon>
        <taxon>Bifidobacteriales</taxon>
        <taxon>Bifidobacteriaceae</taxon>
        <taxon>Bifidobacterium</taxon>
    </lineage>
</organism>